<evidence type="ECO:0000313" key="4">
    <source>
        <dbReference type="Proteomes" id="UP000587991"/>
    </source>
</evidence>
<name>A0A847SEQ2_9NEIS</name>
<feature type="domain" description="YCII-related" evidence="2">
    <location>
        <begin position="27"/>
        <end position="92"/>
    </location>
</feature>
<sequence>MPDIRFVVIHQPGPTWQAGVPLFEQVGLQAHIDHYRQWQQQGLLLCGGPFTDPEAGGMMVSRATLHHDTVVQFALADPAVRSGLLTVTIRPWLMGMQHPDLSL</sequence>
<evidence type="ECO:0000313" key="3">
    <source>
        <dbReference type="EMBL" id="NLR75759.1"/>
    </source>
</evidence>
<dbReference type="EMBL" id="JABAIM010000002">
    <property type="protein sequence ID" value="NLR75759.1"/>
    <property type="molecule type" value="Genomic_DNA"/>
</dbReference>
<reference evidence="3 4" key="1">
    <citation type="submission" date="2020-04" db="EMBL/GenBank/DDBJ databases">
        <title>Draft genome of Leeia sp. IMCC25680.</title>
        <authorList>
            <person name="Song J."/>
            <person name="Cho J.-C."/>
        </authorList>
    </citation>
    <scope>NUCLEOTIDE SEQUENCE [LARGE SCALE GENOMIC DNA]</scope>
    <source>
        <strain evidence="3 4">IMCC25680</strain>
    </source>
</reference>
<dbReference type="SUPFAM" id="SSF54909">
    <property type="entry name" value="Dimeric alpha+beta barrel"/>
    <property type="match status" value="1"/>
</dbReference>
<accession>A0A847SEQ2</accession>
<dbReference type="InterPro" id="IPR005545">
    <property type="entry name" value="YCII"/>
</dbReference>
<protein>
    <recommendedName>
        <fullName evidence="2">YCII-related domain-containing protein</fullName>
    </recommendedName>
</protein>
<proteinExistence type="inferred from homology"/>
<evidence type="ECO:0000256" key="1">
    <source>
        <dbReference type="ARBA" id="ARBA00007689"/>
    </source>
</evidence>
<organism evidence="3 4">
    <name type="scientific">Leeia aquatica</name>
    <dbReference type="NCBI Taxonomy" id="2725557"/>
    <lineage>
        <taxon>Bacteria</taxon>
        <taxon>Pseudomonadati</taxon>
        <taxon>Pseudomonadota</taxon>
        <taxon>Betaproteobacteria</taxon>
        <taxon>Neisseriales</taxon>
        <taxon>Leeiaceae</taxon>
        <taxon>Leeia</taxon>
    </lineage>
</organism>
<dbReference type="RefSeq" id="WP_168877403.1">
    <property type="nucleotide sequence ID" value="NZ_JABAIM010000002.1"/>
</dbReference>
<comment type="similarity">
    <text evidence="1">Belongs to the YciI family.</text>
</comment>
<evidence type="ECO:0000259" key="2">
    <source>
        <dbReference type="Pfam" id="PF03795"/>
    </source>
</evidence>
<keyword evidence="4" id="KW-1185">Reference proteome</keyword>
<dbReference type="Proteomes" id="UP000587991">
    <property type="component" value="Unassembled WGS sequence"/>
</dbReference>
<dbReference type="Pfam" id="PF03795">
    <property type="entry name" value="YCII"/>
    <property type="match status" value="1"/>
</dbReference>
<comment type="caution">
    <text evidence="3">The sequence shown here is derived from an EMBL/GenBank/DDBJ whole genome shotgun (WGS) entry which is preliminary data.</text>
</comment>
<gene>
    <name evidence="3" type="ORF">HF682_11350</name>
</gene>
<dbReference type="InterPro" id="IPR011008">
    <property type="entry name" value="Dimeric_a/b-barrel"/>
</dbReference>
<dbReference type="Gene3D" id="3.30.70.1060">
    <property type="entry name" value="Dimeric alpha+beta barrel"/>
    <property type="match status" value="1"/>
</dbReference>
<dbReference type="AlphaFoldDB" id="A0A847SEQ2"/>